<gene>
    <name evidence="2" type="ORF">HID58_030164</name>
</gene>
<name>A0ABQ8CF64_BRANA</name>
<reference evidence="2 3" key="1">
    <citation type="submission" date="2021-05" db="EMBL/GenBank/DDBJ databases">
        <title>Genome Assembly of Synthetic Allotetraploid Brassica napus Reveals Homoeologous Exchanges between Subgenomes.</title>
        <authorList>
            <person name="Davis J.T."/>
        </authorList>
    </citation>
    <scope>NUCLEOTIDE SEQUENCE [LARGE SCALE GENOMIC DNA]</scope>
    <source>
        <strain evidence="3">cv. Da-Ae</strain>
        <tissue evidence="2">Seedling</tissue>
    </source>
</reference>
<accession>A0ABQ8CF64</accession>
<protein>
    <submittedName>
        <fullName evidence="2">Uncharacterized protein</fullName>
    </submittedName>
</protein>
<feature type="compositionally biased region" description="Basic and acidic residues" evidence="1">
    <location>
        <begin position="430"/>
        <end position="446"/>
    </location>
</feature>
<sequence>MEQDHTSLHREGEKQGTTTRETRSPRPFKDRVDRHGNSFGTRVATKQTRVPPPTKNMMSKSDIAETWRKDSNLKEPEPVIYSSPSYTTRREPAAIREHYKRAPFPQRELKEWRVKPTTVTVPEAQKDSSNHLERRDSRTEPLQLQYHQSSEGQQTEEEIQKDLHEATMLYLSCSDPTEAAARRQRVKFGDDRGQVEETTAALLKAQGRRENYLAPEETRHNHVTIRSKEQVLEDLNAVTLQYLSCSDPTEAAARRQRVLNSEASGLVEKTAASILASETTPRRPLSPWEQGIKSISPPGEGSLMGLRQDQIFTPIPREEEDLGFDPPYSVEPAQINTLRVQEVREHPARIRSIIVSPPETTETSPLQQQLIPELQEEETLNDFQNKVRERTVRHHKARSPRSGTNVLRGASTKKRRLSQILHSPGANKKQKNDVPNKGRTRGEASKKIANKPLRIYE</sequence>
<feature type="compositionally biased region" description="Basic and acidic residues" evidence="1">
    <location>
        <begin position="62"/>
        <end position="77"/>
    </location>
</feature>
<evidence type="ECO:0000256" key="1">
    <source>
        <dbReference type="SAM" id="MobiDB-lite"/>
    </source>
</evidence>
<organism evidence="2 3">
    <name type="scientific">Brassica napus</name>
    <name type="common">Rape</name>
    <dbReference type="NCBI Taxonomy" id="3708"/>
    <lineage>
        <taxon>Eukaryota</taxon>
        <taxon>Viridiplantae</taxon>
        <taxon>Streptophyta</taxon>
        <taxon>Embryophyta</taxon>
        <taxon>Tracheophyta</taxon>
        <taxon>Spermatophyta</taxon>
        <taxon>Magnoliopsida</taxon>
        <taxon>eudicotyledons</taxon>
        <taxon>Gunneridae</taxon>
        <taxon>Pentapetalae</taxon>
        <taxon>rosids</taxon>
        <taxon>malvids</taxon>
        <taxon>Brassicales</taxon>
        <taxon>Brassicaceae</taxon>
        <taxon>Brassiceae</taxon>
        <taxon>Brassica</taxon>
    </lineage>
</organism>
<feature type="region of interest" description="Disordered" evidence="1">
    <location>
        <begin position="116"/>
        <end position="157"/>
    </location>
</feature>
<evidence type="ECO:0000313" key="3">
    <source>
        <dbReference type="Proteomes" id="UP000824890"/>
    </source>
</evidence>
<dbReference type="Proteomes" id="UP000824890">
    <property type="component" value="Unassembled WGS sequence"/>
</dbReference>
<keyword evidence="3" id="KW-1185">Reference proteome</keyword>
<proteinExistence type="predicted"/>
<comment type="caution">
    <text evidence="2">The sequence shown here is derived from an EMBL/GenBank/DDBJ whole genome shotgun (WGS) entry which is preliminary data.</text>
</comment>
<feature type="region of interest" description="Disordered" evidence="1">
    <location>
        <begin position="1"/>
        <end position="84"/>
    </location>
</feature>
<feature type="region of interest" description="Disordered" evidence="1">
    <location>
        <begin position="389"/>
        <end position="457"/>
    </location>
</feature>
<feature type="compositionally biased region" description="Polar residues" evidence="1">
    <location>
        <begin position="140"/>
        <end position="153"/>
    </location>
</feature>
<feature type="compositionally biased region" description="Basic and acidic residues" evidence="1">
    <location>
        <begin position="124"/>
        <end position="139"/>
    </location>
</feature>
<feature type="compositionally biased region" description="Polar residues" evidence="1">
    <location>
        <begin position="38"/>
        <end position="48"/>
    </location>
</feature>
<evidence type="ECO:0000313" key="2">
    <source>
        <dbReference type="EMBL" id="KAH0915718.1"/>
    </source>
</evidence>
<dbReference type="EMBL" id="JAGKQM010000008">
    <property type="protein sequence ID" value="KAH0915718.1"/>
    <property type="molecule type" value="Genomic_DNA"/>
</dbReference>
<feature type="compositionally biased region" description="Basic and acidic residues" evidence="1">
    <location>
        <begin position="1"/>
        <end position="36"/>
    </location>
</feature>